<keyword evidence="3" id="KW-0804">Transcription</keyword>
<dbReference type="SUPFAM" id="SSF48008">
    <property type="entry name" value="GntR ligand-binding domain-like"/>
    <property type="match status" value="1"/>
</dbReference>
<evidence type="ECO:0000313" key="7">
    <source>
        <dbReference type="Proteomes" id="UP000292235"/>
    </source>
</evidence>
<dbReference type="EMBL" id="CP036455">
    <property type="protein sequence ID" value="QBI53682.1"/>
    <property type="molecule type" value="Genomic_DNA"/>
</dbReference>
<dbReference type="Gene3D" id="1.20.120.530">
    <property type="entry name" value="GntR ligand-binding domain-like"/>
    <property type="match status" value="1"/>
</dbReference>
<reference evidence="6 7" key="1">
    <citation type="submission" date="2019-02" db="EMBL/GenBank/DDBJ databases">
        <authorList>
            <person name="Khodamoradi S."/>
            <person name="Hahnke R.L."/>
            <person name="Kaempfer P."/>
            <person name="Schumann P."/>
            <person name="Rohde M."/>
            <person name="Steinert M."/>
            <person name="Luzhetskyy A."/>
            <person name="Wink J."/>
            <person name="Ruckert C."/>
        </authorList>
    </citation>
    <scope>NUCLEOTIDE SEQUENCE [LARGE SCALE GENOMIC DNA]</scope>
    <source>
        <strain evidence="6 7">M2</strain>
    </source>
</reference>
<dbReference type="Proteomes" id="UP000292235">
    <property type="component" value="Chromosome"/>
</dbReference>
<proteinExistence type="predicted"/>
<dbReference type="Gene3D" id="1.10.10.10">
    <property type="entry name" value="Winged helix-like DNA-binding domain superfamily/Winged helix DNA-binding domain"/>
    <property type="match status" value="1"/>
</dbReference>
<evidence type="ECO:0000256" key="3">
    <source>
        <dbReference type="ARBA" id="ARBA00023163"/>
    </source>
</evidence>
<keyword evidence="2" id="KW-0238">DNA-binding</keyword>
<protein>
    <submittedName>
        <fullName evidence="6">HTH-type transcriptional regulator LutR</fullName>
    </submittedName>
</protein>
<evidence type="ECO:0000256" key="4">
    <source>
        <dbReference type="SAM" id="MobiDB-lite"/>
    </source>
</evidence>
<evidence type="ECO:0000259" key="5">
    <source>
        <dbReference type="PROSITE" id="PS50949"/>
    </source>
</evidence>
<name>A0A4V0ZJJ3_9ACTN</name>
<dbReference type="KEGG" id="strr:EKD16_09445"/>
<gene>
    <name evidence="6" type="primary">lutR1</name>
    <name evidence="6" type="ORF">EKD16_09445</name>
</gene>
<sequence length="243" mass="26118">MAAYSERGVHGQTVQLLGERVVSGRIAEGETIDLAALSGELDLSLTAIREAIRVLGAKGLVGSRQRKGTYVRPRSDWNLLDPDVVKWQVAAGAGEAFFRNLAELRGALEPTAARLAALRRTEDHVAQLRAAVRDIAETHDSSPEDAAESDLRWHRALLAATGNELYTRSDIFISAGLIERDRLVHSGTHKDPVPSHTAVTEAVAAGDPAAAESAMRSLLEQADEDLLRAAGDDAPHDGLERPE</sequence>
<evidence type="ECO:0000256" key="1">
    <source>
        <dbReference type="ARBA" id="ARBA00023015"/>
    </source>
</evidence>
<dbReference type="InterPro" id="IPR036390">
    <property type="entry name" value="WH_DNA-bd_sf"/>
</dbReference>
<dbReference type="Pfam" id="PF07729">
    <property type="entry name" value="FCD"/>
    <property type="match status" value="1"/>
</dbReference>
<dbReference type="GO" id="GO:0003677">
    <property type="term" value="F:DNA binding"/>
    <property type="evidence" value="ECO:0007669"/>
    <property type="project" value="UniProtKB-KW"/>
</dbReference>
<feature type="compositionally biased region" description="Basic and acidic residues" evidence="4">
    <location>
        <begin position="225"/>
        <end position="243"/>
    </location>
</feature>
<accession>A0A4V0ZJJ3</accession>
<dbReference type="AlphaFoldDB" id="A0A4V0ZJJ3"/>
<dbReference type="PANTHER" id="PTHR43537">
    <property type="entry name" value="TRANSCRIPTIONAL REGULATOR, GNTR FAMILY"/>
    <property type="match status" value="1"/>
</dbReference>
<evidence type="ECO:0000313" key="6">
    <source>
        <dbReference type="EMBL" id="QBI53682.1"/>
    </source>
</evidence>
<dbReference type="InterPro" id="IPR011711">
    <property type="entry name" value="GntR_C"/>
</dbReference>
<feature type="region of interest" description="Disordered" evidence="4">
    <location>
        <begin position="221"/>
        <end position="243"/>
    </location>
</feature>
<dbReference type="PROSITE" id="PS50949">
    <property type="entry name" value="HTH_GNTR"/>
    <property type="match status" value="1"/>
</dbReference>
<keyword evidence="7" id="KW-1185">Reference proteome</keyword>
<dbReference type="InterPro" id="IPR008920">
    <property type="entry name" value="TF_FadR/GntR_C"/>
</dbReference>
<feature type="domain" description="HTH gntR-type" evidence="5">
    <location>
        <begin position="7"/>
        <end position="74"/>
    </location>
</feature>
<dbReference type="GO" id="GO:0003700">
    <property type="term" value="F:DNA-binding transcription factor activity"/>
    <property type="evidence" value="ECO:0007669"/>
    <property type="project" value="InterPro"/>
</dbReference>
<dbReference type="SMART" id="SM00895">
    <property type="entry name" value="FCD"/>
    <property type="match status" value="1"/>
</dbReference>
<dbReference type="RefSeq" id="WP_131097999.1">
    <property type="nucleotide sequence ID" value="NZ_CP036455.1"/>
</dbReference>
<keyword evidence="1" id="KW-0805">Transcription regulation</keyword>
<dbReference type="InterPro" id="IPR000524">
    <property type="entry name" value="Tscrpt_reg_HTH_GntR"/>
</dbReference>
<dbReference type="SMART" id="SM00345">
    <property type="entry name" value="HTH_GNTR"/>
    <property type="match status" value="1"/>
</dbReference>
<dbReference type="SUPFAM" id="SSF46785">
    <property type="entry name" value="Winged helix' DNA-binding domain"/>
    <property type="match status" value="1"/>
</dbReference>
<dbReference type="PANTHER" id="PTHR43537:SF44">
    <property type="entry name" value="GNTR FAMILY REGULATORY PROTEIN"/>
    <property type="match status" value="1"/>
</dbReference>
<dbReference type="Pfam" id="PF00392">
    <property type="entry name" value="GntR"/>
    <property type="match status" value="1"/>
</dbReference>
<dbReference type="InterPro" id="IPR036388">
    <property type="entry name" value="WH-like_DNA-bd_sf"/>
</dbReference>
<organism evidence="6 7">
    <name type="scientific">Streptomonospora litoralis</name>
    <dbReference type="NCBI Taxonomy" id="2498135"/>
    <lineage>
        <taxon>Bacteria</taxon>
        <taxon>Bacillati</taxon>
        <taxon>Actinomycetota</taxon>
        <taxon>Actinomycetes</taxon>
        <taxon>Streptosporangiales</taxon>
        <taxon>Nocardiopsidaceae</taxon>
        <taxon>Streptomonospora</taxon>
    </lineage>
</organism>
<evidence type="ECO:0000256" key="2">
    <source>
        <dbReference type="ARBA" id="ARBA00023125"/>
    </source>
</evidence>
<dbReference type="OrthoDB" id="4164516at2"/>